<dbReference type="EMBL" id="QFYP01000001">
    <property type="protein sequence ID" value="RAK58737.1"/>
    <property type="molecule type" value="Genomic_DNA"/>
</dbReference>
<evidence type="ECO:0000313" key="2">
    <source>
        <dbReference type="Proteomes" id="UP000249842"/>
    </source>
</evidence>
<dbReference type="RefSeq" id="WP_111456030.1">
    <property type="nucleotide sequence ID" value="NZ_QFYP01000001.1"/>
</dbReference>
<comment type="caution">
    <text evidence="1">The sequence shown here is derived from an EMBL/GenBank/DDBJ whole genome shotgun (WGS) entry which is preliminary data.</text>
</comment>
<accession>A0A328AVW9</accession>
<keyword evidence="2" id="KW-1185">Reference proteome</keyword>
<dbReference type="AlphaFoldDB" id="A0A328AVW9"/>
<gene>
    <name evidence="1" type="ORF">DJ021_02425</name>
</gene>
<evidence type="ECO:0000313" key="1">
    <source>
        <dbReference type="EMBL" id="RAK58737.1"/>
    </source>
</evidence>
<reference evidence="2" key="1">
    <citation type="submission" date="2018-05" db="EMBL/GenBank/DDBJ databases">
        <authorList>
            <person name="Li X."/>
        </authorList>
    </citation>
    <scope>NUCLEOTIDE SEQUENCE [LARGE SCALE GENOMIC DNA]</scope>
    <source>
        <strain evidence="2">HKS-05</strain>
    </source>
</reference>
<name>A0A328AVW9_9CAUL</name>
<sequence>MDLEPAGVFVVTMQAVAGPRNSQPDGLRYDLLVFARGDSEAAAEQTAFAGLAQLGWVDAVALRTGEITDPAAVPEDLQPALARARQSGCAVIVYEQP</sequence>
<dbReference type="Proteomes" id="UP000249842">
    <property type="component" value="Unassembled WGS sequence"/>
</dbReference>
<organism evidence="1 2">
    <name type="scientific">Phenylobacterium hankyongense</name>
    <dbReference type="NCBI Taxonomy" id="1813876"/>
    <lineage>
        <taxon>Bacteria</taxon>
        <taxon>Pseudomonadati</taxon>
        <taxon>Pseudomonadota</taxon>
        <taxon>Alphaproteobacteria</taxon>
        <taxon>Caulobacterales</taxon>
        <taxon>Caulobacteraceae</taxon>
        <taxon>Phenylobacterium</taxon>
    </lineage>
</organism>
<dbReference type="OrthoDB" id="7570541at2"/>
<proteinExistence type="predicted"/>
<protein>
    <submittedName>
        <fullName evidence="1">Uncharacterized protein</fullName>
    </submittedName>
</protein>